<dbReference type="eggNOG" id="ENOG502QSR6">
    <property type="taxonomic scope" value="Eukaryota"/>
</dbReference>
<proteinExistence type="inferred from homology"/>
<dbReference type="PANTHER" id="PTHR30011:SF30">
    <property type="entry name" value="XENOBIOTIC COMPOUND MONOOXYGENASE, DSZA FAMILY (AFU_ORTHOLOGUE AFUA_6G01920)"/>
    <property type="match status" value="1"/>
</dbReference>
<sequence length="480" mass="53709">MSNSGPATGKGALQPADQRRIFINAFEMFTPNHLSFGQWRRKEDRSSTKRRDLSYWTNLAQILERGNITTLIIADTYGQHDVYKGSAEPTVRRAVQYPMGDPAVPVTAMATVTKNLGFVITTSTSYESPFVIAKRFSTLDHLTKGRFGWNIVTSFKESAAKAIGLPLVEHDRRYEIADEYVELLYKIWEGSWADDALKEDAENDIYTDYNRIRWIKHKSENFSLDAPHILDPSPQRTPFLLQAGTSSAGIKFAAKHAEAIMVSGLSPHVVAPRIKEIREQAAQHGRDPRSIKVFAVITPIIGKTEEEARAKFQEALKYSSAEAGLAFYSGNSGIDLSKFDLDTEIKPDDATVDGRVHSLVNSLKYRGDDVPAWTPRNIGKLYAIGGNGPVPVGSPKRVADILEEWVRVADVDGFNIGYVVTPGSFEDVVDLLIPELRRRGRYPTEIETGTIRERIYGPGQAQLRDDHVGSRYRYDNYPVE</sequence>
<dbReference type="Gene3D" id="3.20.20.30">
    <property type="entry name" value="Luciferase-like domain"/>
    <property type="match status" value="1"/>
</dbReference>
<accession>M7SES6</accession>
<dbReference type="PIRSF" id="PIRSF000337">
    <property type="entry name" value="NTA_MOA"/>
    <property type="match status" value="1"/>
</dbReference>
<keyword evidence="4" id="KW-1185">Reference proteome</keyword>
<dbReference type="InterPro" id="IPR051260">
    <property type="entry name" value="Diverse_substr_monoxygenases"/>
</dbReference>
<dbReference type="InterPro" id="IPR016215">
    <property type="entry name" value="NTA_MOA"/>
</dbReference>
<dbReference type="InterPro" id="IPR036661">
    <property type="entry name" value="Luciferase-like_sf"/>
</dbReference>
<dbReference type="NCBIfam" id="TIGR03860">
    <property type="entry name" value="FMN_nitrolo"/>
    <property type="match status" value="1"/>
</dbReference>
<comment type="similarity">
    <text evidence="1">Belongs to the NtaA/SnaA/DszA monooxygenase family.</text>
</comment>
<dbReference type="HOGENOM" id="CLU_022256_0_0_1"/>
<dbReference type="Pfam" id="PF00296">
    <property type="entry name" value="Bac_luciferase"/>
    <property type="match status" value="1"/>
</dbReference>
<dbReference type="Proteomes" id="UP000012174">
    <property type="component" value="Unassembled WGS sequence"/>
</dbReference>
<name>M7SES6_EUTLA</name>
<feature type="domain" description="Luciferase-like" evidence="2">
    <location>
        <begin position="46"/>
        <end position="406"/>
    </location>
</feature>
<dbReference type="GO" id="GO:0004497">
    <property type="term" value="F:monooxygenase activity"/>
    <property type="evidence" value="ECO:0007669"/>
    <property type="project" value="InterPro"/>
</dbReference>
<reference evidence="4" key="1">
    <citation type="journal article" date="2013" name="Genome Announc.">
        <title>Draft genome sequence of the grapevine dieback fungus Eutypa lata UCR-EL1.</title>
        <authorList>
            <person name="Blanco-Ulate B."/>
            <person name="Rolshausen P.E."/>
            <person name="Cantu D."/>
        </authorList>
    </citation>
    <scope>NUCLEOTIDE SEQUENCE [LARGE SCALE GENOMIC DNA]</scope>
    <source>
        <strain evidence="4">UCR-EL1</strain>
    </source>
</reference>
<dbReference type="OrthoDB" id="8922241at2759"/>
<dbReference type="PANTHER" id="PTHR30011">
    <property type="entry name" value="ALKANESULFONATE MONOOXYGENASE-RELATED"/>
    <property type="match status" value="1"/>
</dbReference>
<evidence type="ECO:0000313" key="3">
    <source>
        <dbReference type="EMBL" id="EMR62703.1"/>
    </source>
</evidence>
<organism evidence="3 4">
    <name type="scientific">Eutypa lata (strain UCR-EL1)</name>
    <name type="common">Grapevine dieback disease fungus</name>
    <name type="synonym">Eutypa armeniacae</name>
    <dbReference type="NCBI Taxonomy" id="1287681"/>
    <lineage>
        <taxon>Eukaryota</taxon>
        <taxon>Fungi</taxon>
        <taxon>Dikarya</taxon>
        <taxon>Ascomycota</taxon>
        <taxon>Pezizomycotina</taxon>
        <taxon>Sordariomycetes</taxon>
        <taxon>Xylariomycetidae</taxon>
        <taxon>Xylariales</taxon>
        <taxon>Diatrypaceae</taxon>
        <taxon>Eutypa</taxon>
    </lineage>
</organism>
<dbReference type="OMA" id="FIYPAGH"/>
<evidence type="ECO:0000256" key="1">
    <source>
        <dbReference type="ARBA" id="ARBA00033748"/>
    </source>
</evidence>
<evidence type="ECO:0000313" key="4">
    <source>
        <dbReference type="Proteomes" id="UP000012174"/>
    </source>
</evidence>
<dbReference type="KEGG" id="ela:UCREL1_10358"/>
<protein>
    <submittedName>
        <fullName evidence="3">Putative xenobiotic compound family protein</fullName>
    </submittedName>
</protein>
<dbReference type="SUPFAM" id="SSF51679">
    <property type="entry name" value="Bacterial luciferase-like"/>
    <property type="match status" value="1"/>
</dbReference>
<dbReference type="AlphaFoldDB" id="M7SES6"/>
<dbReference type="EMBL" id="KB707404">
    <property type="protein sequence ID" value="EMR62703.1"/>
    <property type="molecule type" value="Genomic_DNA"/>
</dbReference>
<dbReference type="InterPro" id="IPR011251">
    <property type="entry name" value="Luciferase-like_dom"/>
</dbReference>
<evidence type="ECO:0000259" key="2">
    <source>
        <dbReference type="Pfam" id="PF00296"/>
    </source>
</evidence>
<gene>
    <name evidence="3" type="ORF">UCREL1_10358</name>
</gene>
<dbReference type="GO" id="GO:0016705">
    <property type="term" value="F:oxidoreductase activity, acting on paired donors, with incorporation or reduction of molecular oxygen"/>
    <property type="evidence" value="ECO:0007669"/>
    <property type="project" value="InterPro"/>
</dbReference>